<dbReference type="Proteomes" id="UP000178943">
    <property type="component" value="Unassembled WGS sequence"/>
</dbReference>
<dbReference type="Pfam" id="PF02397">
    <property type="entry name" value="Bac_transf"/>
    <property type="match status" value="1"/>
</dbReference>
<dbReference type="PANTHER" id="PTHR30576:SF4">
    <property type="entry name" value="UNDECAPRENYL-PHOSPHATE GALACTOSE PHOSPHOTRANSFERASE"/>
    <property type="match status" value="1"/>
</dbReference>
<evidence type="ECO:0000313" key="10">
    <source>
        <dbReference type="Proteomes" id="UP000178943"/>
    </source>
</evidence>
<dbReference type="AlphaFoldDB" id="A0A1F5VNR7"/>
<comment type="similarity">
    <text evidence="2">Belongs to the bacterial sugar transferase family.</text>
</comment>
<protein>
    <recommendedName>
        <fullName evidence="8">Bacterial sugar transferase domain-containing protein</fullName>
    </recommendedName>
</protein>
<keyword evidence="6" id="KW-1133">Transmembrane helix</keyword>
<comment type="caution">
    <text evidence="9">The sequence shown here is derived from an EMBL/GenBank/DDBJ whole genome shotgun (WGS) entry which is preliminary data.</text>
</comment>
<evidence type="ECO:0000256" key="6">
    <source>
        <dbReference type="ARBA" id="ARBA00022989"/>
    </source>
</evidence>
<gene>
    <name evidence="9" type="ORF">A2Y62_16620</name>
</gene>
<keyword evidence="3" id="KW-1003">Cell membrane</keyword>
<keyword evidence="4" id="KW-0808">Transferase</keyword>
<dbReference type="GO" id="GO:0005886">
    <property type="term" value="C:plasma membrane"/>
    <property type="evidence" value="ECO:0007669"/>
    <property type="project" value="UniProtKB-SubCell"/>
</dbReference>
<evidence type="ECO:0000256" key="3">
    <source>
        <dbReference type="ARBA" id="ARBA00022475"/>
    </source>
</evidence>
<dbReference type="EMBL" id="MFGW01000121">
    <property type="protein sequence ID" value="OGF65052.1"/>
    <property type="molecule type" value="Genomic_DNA"/>
</dbReference>
<dbReference type="STRING" id="1817863.A2Y62_16620"/>
<evidence type="ECO:0000256" key="2">
    <source>
        <dbReference type="ARBA" id="ARBA00006464"/>
    </source>
</evidence>
<reference evidence="9 10" key="1">
    <citation type="journal article" date="2016" name="Nat. Commun.">
        <title>Thousands of microbial genomes shed light on interconnected biogeochemical processes in an aquifer system.</title>
        <authorList>
            <person name="Anantharaman K."/>
            <person name="Brown C.T."/>
            <person name="Hug L.A."/>
            <person name="Sharon I."/>
            <person name="Castelle C.J."/>
            <person name="Probst A.J."/>
            <person name="Thomas B.C."/>
            <person name="Singh A."/>
            <person name="Wilkins M.J."/>
            <person name="Karaoz U."/>
            <person name="Brodie E.L."/>
            <person name="Williams K.H."/>
            <person name="Hubbard S.S."/>
            <person name="Banfield J.F."/>
        </authorList>
    </citation>
    <scope>NUCLEOTIDE SEQUENCE [LARGE SCALE GENOMIC DNA]</scope>
</reference>
<dbReference type="InterPro" id="IPR003362">
    <property type="entry name" value="Bact_transf"/>
</dbReference>
<sequence>MSANYQDIVKDYFDSEGKVYLNQCISKYSLLHSKCYFINDSDSLKRINERNPYQLVIDTLLLNTYKDINEVLNKINSSLKESGYFIGRYETLELRDRRLKKDNGKFTYYARRFYDFLFKRVLPRLPIARFIFQKLAANNPCLISKCEAIGRLRHCGFDVINYKETDDYLYFVAEKGTSKPKNAPVDKVFIKVAKVGENARDIYCLKLRTMHPYANMLHDFILENCEIDNEGKVIDDFRLTGWGKFLRKTWLDEMPQLFNILKGDLSIVGLRPLSKEFLQLYPEEWRQERNKYKPGFVPPYYVDCPKTFEEIIESEKRYIELKKKHPIKTDVQYFIKAALNFIRGKARTG</sequence>
<evidence type="ECO:0000256" key="1">
    <source>
        <dbReference type="ARBA" id="ARBA00004236"/>
    </source>
</evidence>
<accession>A0A1F5VNR7</accession>
<proteinExistence type="inferred from homology"/>
<dbReference type="GO" id="GO:0016780">
    <property type="term" value="F:phosphotransferase activity, for other substituted phosphate groups"/>
    <property type="evidence" value="ECO:0007669"/>
    <property type="project" value="TreeGrafter"/>
</dbReference>
<keyword evidence="7" id="KW-0472">Membrane</keyword>
<evidence type="ECO:0000256" key="7">
    <source>
        <dbReference type="ARBA" id="ARBA00023136"/>
    </source>
</evidence>
<evidence type="ECO:0000259" key="8">
    <source>
        <dbReference type="Pfam" id="PF02397"/>
    </source>
</evidence>
<feature type="domain" description="Bacterial sugar transferase" evidence="8">
    <location>
        <begin position="187"/>
        <end position="339"/>
    </location>
</feature>
<keyword evidence="5" id="KW-0812">Transmembrane</keyword>
<evidence type="ECO:0000256" key="5">
    <source>
        <dbReference type="ARBA" id="ARBA00022692"/>
    </source>
</evidence>
<evidence type="ECO:0000313" key="9">
    <source>
        <dbReference type="EMBL" id="OGF65052.1"/>
    </source>
</evidence>
<organism evidence="9 10">
    <name type="scientific">Candidatus Fischerbacteria bacterium RBG_13_37_8</name>
    <dbReference type="NCBI Taxonomy" id="1817863"/>
    <lineage>
        <taxon>Bacteria</taxon>
        <taxon>Candidatus Fischeribacteriota</taxon>
    </lineage>
</organism>
<comment type="subcellular location">
    <subcellularLocation>
        <location evidence="1">Cell membrane</location>
    </subcellularLocation>
</comment>
<evidence type="ECO:0000256" key="4">
    <source>
        <dbReference type="ARBA" id="ARBA00022679"/>
    </source>
</evidence>
<name>A0A1F5VNR7_9BACT</name>
<dbReference type="PANTHER" id="PTHR30576">
    <property type="entry name" value="COLANIC BIOSYNTHESIS UDP-GLUCOSE LIPID CARRIER TRANSFERASE"/>
    <property type="match status" value="1"/>
</dbReference>